<feature type="domain" description="NADP-dependent oxidoreductase" evidence="1">
    <location>
        <begin position="28"/>
        <end position="304"/>
    </location>
</feature>
<dbReference type="InterPro" id="IPR023210">
    <property type="entry name" value="NADP_OxRdtase_dom"/>
</dbReference>
<evidence type="ECO:0000313" key="2">
    <source>
        <dbReference type="EMBL" id="GGE35215.1"/>
    </source>
</evidence>
<reference evidence="2" key="2">
    <citation type="submission" date="2020-09" db="EMBL/GenBank/DDBJ databases">
        <authorList>
            <person name="Sun Q."/>
            <person name="Sedlacek I."/>
        </authorList>
    </citation>
    <scope>NUCLEOTIDE SEQUENCE</scope>
    <source>
        <strain evidence="2">CCM 7684</strain>
    </source>
</reference>
<gene>
    <name evidence="2" type="ORF">GCM10007276_10920</name>
</gene>
<keyword evidence="3" id="KW-1185">Reference proteome</keyword>
<dbReference type="Pfam" id="PF00248">
    <property type="entry name" value="Aldo_ket_red"/>
    <property type="match status" value="1"/>
</dbReference>
<dbReference type="Gene3D" id="3.20.20.100">
    <property type="entry name" value="NADP-dependent oxidoreductase domain"/>
    <property type="match status" value="1"/>
</dbReference>
<accession>A0A8J2VSE1</accession>
<reference evidence="2" key="1">
    <citation type="journal article" date="2014" name="Int. J. Syst. Evol. Microbiol.">
        <title>Complete genome sequence of Corynebacterium casei LMG S-19264T (=DSM 44701T), isolated from a smear-ripened cheese.</title>
        <authorList>
            <consortium name="US DOE Joint Genome Institute (JGI-PGF)"/>
            <person name="Walter F."/>
            <person name="Albersmeier A."/>
            <person name="Kalinowski J."/>
            <person name="Ruckert C."/>
        </authorList>
    </citation>
    <scope>NUCLEOTIDE SEQUENCE</scope>
    <source>
        <strain evidence="2">CCM 7684</strain>
    </source>
</reference>
<dbReference type="EMBL" id="BMCP01000001">
    <property type="protein sequence ID" value="GGE35215.1"/>
    <property type="molecule type" value="Genomic_DNA"/>
</dbReference>
<sequence>MNMPLETGMLFSIMMLSAPESEPRRAALALGTVQLGLPYGVANSDGMPDEAGAFQVLDAAYAAGITAFDTARVYGEAEARIGSWLRSRPGASPVIITKLPAVQAGSDDERRGSIRDNLNLSRRMLGVGRLQMVMAHRGTDLLDPLVSDELQAAVDRGEITAIGGSFYTAEEALQVMAVRDLAGLQLPLSAVDTRAVNSGVLTAASERGTEVFARSVFLQGALLMPPDRLPPHLAPLAAVIRELDGLALRWQIPIAHLLLLFLRELQGVSYIVVGVERGDQLASHLEAMTRPPLSAEQRQRLNELGEDLPRSVLDPSQWPR</sequence>
<dbReference type="SUPFAM" id="SSF51430">
    <property type="entry name" value="NAD(P)-linked oxidoreductase"/>
    <property type="match status" value="1"/>
</dbReference>
<proteinExistence type="predicted"/>
<dbReference type="InterPro" id="IPR036812">
    <property type="entry name" value="NAD(P)_OxRdtase_dom_sf"/>
</dbReference>
<dbReference type="InterPro" id="IPR053135">
    <property type="entry name" value="AKR2_Oxidoreductase"/>
</dbReference>
<dbReference type="PANTHER" id="PTHR43312:SF1">
    <property type="entry name" value="NADP-DEPENDENT OXIDOREDUCTASE DOMAIN-CONTAINING PROTEIN"/>
    <property type="match status" value="1"/>
</dbReference>
<name>A0A8J2VSE1_9RHOB</name>
<organism evidence="2 3">
    <name type="scientific">Agaricicola taiwanensis</name>
    <dbReference type="NCBI Taxonomy" id="591372"/>
    <lineage>
        <taxon>Bacteria</taxon>
        <taxon>Pseudomonadati</taxon>
        <taxon>Pseudomonadota</taxon>
        <taxon>Alphaproteobacteria</taxon>
        <taxon>Rhodobacterales</taxon>
        <taxon>Paracoccaceae</taxon>
        <taxon>Agaricicola</taxon>
    </lineage>
</organism>
<dbReference type="Proteomes" id="UP000602745">
    <property type="component" value="Unassembled WGS sequence"/>
</dbReference>
<dbReference type="AlphaFoldDB" id="A0A8J2VSE1"/>
<comment type="caution">
    <text evidence="2">The sequence shown here is derived from an EMBL/GenBank/DDBJ whole genome shotgun (WGS) entry which is preliminary data.</text>
</comment>
<evidence type="ECO:0000313" key="3">
    <source>
        <dbReference type="Proteomes" id="UP000602745"/>
    </source>
</evidence>
<dbReference type="PANTHER" id="PTHR43312">
    <property type="entry name" value="D-THREO-ALDOSE 1-DEHYDROGENASE"/>
    <property type="match status" value="1"/>
</dbReference>
<evidence type="ECO:0000259" key="1">
    <source>
        <dbReference type="Pfam" id="PF00248"/>
    </source>
</evidence>
<dbReference type="CDD" id="cd19097">
    <property type="entry name" value="AKR_unchar"/>
    <property type="match status" value="1"/>
</dbReference>
<protein>
    <submittedName>
        <fullName evidence="2">Aldo/keto reductase</fullName>
    </submittedName>
</protein>